<protein>
    <submittedName>
        <fullName evidence="1">Uncharacterized protein</fullName>
    </submittedName>
</protein>
<evidence type="ECO:0000313" key="2">
    <source>
        <dbReference type="Proteomes" id="UP000831439"/>
    </source>
</evidence>
<dbReference type="EMBL" id="MT040195">
    <property type="protein sequence ID" value="QNV47784.1"/>
    <property type="molecule type" value="Genomic_DNA"/>
</dbReference>
<name>A0ABX6TPU9_9ABAC</name>
<evidence type="ECO:0000313" key="1">
    <source>
        <dbReference type="EMBL" id="QNV47784.1"/>
    </source>
</evidence>
<reference evidence="1 2" key="1">
    <citation type="journal article" date="2020" name="Genomics">
        <title>Characterization of a novel alphabaculovirus isolated from the Southern armyworm, Spodoptera eridania (Cramer, 1782) (Lepidoptera: Noctuidae) and the evolution of odv-e66, a bacterium-acquired baculoviral chondroitinase gene.</title>
        <authorList>
            <person name="Rodrigues D.T."/>
            <person name="Peterson L."/>
            <person name="de Oliveira L.B."/>
            <person name="Sosa-Gomez D.R."/>
            <person name="Ribeiro B.M."/>
            <person name="Ardisson-Araujo D.M.P."/>
        </authorList>
    </citation>
    <scope>NUCLEOTIDE SEQUENCE [LARGE SCALE GENOMIC DNA]</scope>
    <source>
        <strain evidence="1">CNPSo-165</strain>
    </source>
</reference>
<dbReference type="GeneID" id="80539046"/>
<proteinExistence type="predicted"/>
<sequence length="58" mass="6592">MRVMLFSQCTVVRANAYCASWTYKWSSSNRWYSVFKSLASAAHLPPWPQSEIKACCAA</sequence>
<keyword evidence="2" id="KW-1185">Reference proteome</keyword>
<dbReference type="Proteomes" id="UP000831439">
    <property type="component" value="Segment"/>
</dbReference>
<dbReference type="RefSeq" id="YP_010800442.1">
    <property type="nucleotide sequence ID" value="NC_076869.1"/>
</dbReference>
<organism evidence="1 2">
    <name type="scientific">Spodoptera eridania nucleopolyhedrovirus</name>
    <dbReference type="NCBI Taxonomy" id="2315721"/>
    <lineage>
        <taxon>Viruses</taxon>
        <taxon>Viruses incertae sedis</taxon>
        <taxon>Naldaviricetes</taxon>
        <taxon>Lefavirales</taxon>
        <taxon>Baculoviridae</taxon>
        <taxon>Alphabaculovirus</taxon>
        <taxon>Alphabaculovirus speridaniae</taxon>
    </lineage>
</organism>
<accession>A0ABX6TPU9</accession>